<protein>
    <recommendedName>
        <fullName evidence="1">Uracil-DNA glycosylase-like domain-containing protein</fullName>
    </recommendedName>
</protein>
<dbReference type="InterPro" id="IPR036895">
    <property type="entry name" value="Uracil-DNA_glycosylase-like_sf"/>
</dbReference>
<organism evidence="2 3">
    <name type="scientific">Leifsonia aquatica</name>
    <name type="common">Corynebacterium aquaticum</name>
    <dbReference type="NCBI Taxonomy" id="144185"/>
    <lineage>
        <taxon>Bacteria</taxon>
        <taxon>Bacillati</taxon>
        <taxon>Actinomycetota</taxon>
        <taxon>Actinomycetes</taxon>
        <taxon>Micrococcales</taxon>
        <taxon>Microbacteriaceae</taxon>
        <taxon>Leifsonia</taxon>
    </lineage>
</organism>
<feature type="domain" description="Uracil-DNA glycosylase-like" evidence="1">
    <location>
        <begin position="46"/>
        <end position="172"/>
    </location>
</feature>
<dbReference type="Gene3D" id="3.40.470.10">
    <property type="entry name" value="Uracil-DNA glycosylase-like domain"/>
    <property type="match status" value="1"/>
</dbReference>
<dbReference type="Proteomes" id="UP000538196">
    <property type="component" value="Unassembled WGS sequence"/>
</dbReference>
<gene>
    <name evidence="2" type="ORF">FHX33_003505</name>
</gene>
<dbReference type="InterPro" id="IPR005122">
    <property type="entry name" value="Uracil-DNA_glycosylase-like"/>
</dbReference>
<proteinExistence type="predicted"/>
<dbReference type="CDD" id="cd10035">
    <property type="entry name" value="UDG_like"/>
    <property type="match status" value="1"/>
</dbReference>
<dbReference type="AlphaFoldDB" id="A0A7W4UYQ4"/>
<dbReference type="Pfam" id="PF03167">
    <property type="entry name" value="UDG"/>
    <property type="match status" value="1"/>
</dbReference>
<evidence type="ECO:0000313" key="3">
    <source>
        <dbReference type="Proteomes" id="UP000538196"/>
    </source>
</evidence>
<evidence type="ECO:0000259" key="1">
    <source>
        <dbReference type="Pfam" id="PF03167"/>
    </source>
</evidence>
<sequence>MSDDPFATFFRLLAEVPVPPDAEALYGRDPEGRRRERNLRRYLAMPHAPVLLLGEAPGWRGMTITGVPFTSVREVEAAVTPELAALELPPEPQAPWEASSRDVWAAFRSWEGPLPLSWPIYPHHPFVPGDPRTNRTPRPAEVRAGAPVALELIRALGVETVVAVGRKAQGALAVAGVDAPAIRHPAQGGARQFTEQLLAVNAGMRG</sequence>
<reference evidence="2 3" key="1">
    <citation type="submission" date="2020-08" db="EMBL/GenBank/DDBJ databases">
        <title>Sequencing the genomes of 1000 actinobacteria strains.</title>
        <authorList>
            <person name="Klenk H.-P."/>
        </authorList>
    </citation>
    <scope>NUCLEOTIDE SEQUENCE [LARGE SCALE GENOMIC DNA]</scope>
    <source>
        <strain evidence="2 3">DSM 20146</strain>
    </source>
</reference>
<keyword evidence="3" id="KW-1185">Reference proteome</keyword>
<comment type="caution">
    <text evidence="2">The sequence shown here is derived from an EMBL/GenBank/DDBJ whole genome shotgun (WGS) entry which is preliminary data.</text>
</comment>
<name>A0A7W4UYQ4_LEIAQ</name>
<dbReference type="EMBL" id="JACHVP010000004">
    <property type="protein sequence ID" value="MBB2968729.1"/>
    <property type="molecule type" value="Genomic_DNA"/>
</dbReference>
<evidence type="ECO:0000313" key="2">
    <source>
        <dbReference type="EMBL" id="MBB2968729.1"/>
    </source>
</evidence>
<dbReference type="SUPFAM" id="SSF52141">
    <property type="entry name" value="Uracil-DNA glycosylase-like"/>
    <property type="match status" value="1"/>
</dbReference>
<dbReference type="RefSeq" id="WP_183428786.1">
    <property type="nucleotide sequence ID" value="NZ_JACHVP010000004.1"/>
</dbReference>
<accession>A0A7W4UYQ4</accession>